<dbReference type="AlphaFoldDB" id="D6E6L0"/>
<dbReference type="KEGG" id="gpa:GPA_02490"/>
<evidence type="ECO:0000256" key="1">
    <source>
        <dbReference type="ARBA" id="ARBA00023015"/>
    </source>
</evidence>
<dbReference type="PANTHER" id="PTHR44688:SF16">
    <property type="entry name" value="DNA-BINDING TRANSCRIPTIONAL ACTIVATOR DEVR_DOSR"/>
    <property type="match status" value="1"/>
</dbReference>
<dbReference type="Proteomes" id="UP000008805">
    <property type="component" value="Chromosome"/>
</dbReference>
<keyword evidence="2 6" id="KW-0238">DNA-binding</keyword>
<evidence type="ECO:0000313" key="7">
    <source>
        <dbReference type="Proteomes" id="UP000008805"/>
    </source>
</evidence>
<dbReference type="GO" id="GO:0006355">
    <property type="term" value="P:regulation of DNA-templated transcription"/>
    <property type="evidence" value="ECO:0007669"/>
    <property type="project" value="InterPro"/>
</dbReference>
<organism evidence="6 7">
    <name type="scientific">Gordonibacter pamelaeae 7-10-1-b</name>
    <dbReference type="NCBI Taxonomy" id="657308"/>
    <lineage>
        <taxon>Bacteria</taxon>
        <taxon>Bacillati</taxon>
        <taxon>Actinomycetota</taxon>
        <taxon>Coriobacteriia</taxon>
        <taxon>Eggerthellales</taxon>
        <taxon>Eggerthellaceae</taxon>
        <taxon>Gordonibacter</taxon>
    </lineage>
</organism>
<feature type="transmembrane region" description="Helical" evidence="4">
    <location>
        <begin position="73"/>
        <end position="91"/>
    </location>
</feature>
<dbReference type="InterPro" id="IPR036388">
    <property type="entry name" value="WH-like_DNA-bd_sf"/>
</dbReference>
<evidence type="ECO:0000256" key="2">
    <source>
        <dbReference type="ARBA" id="ARBA00023125"/>
    </source>
</evidence>
<sequence>MKSQNLFPARLLGFGFYWAWLFLIGVSPSPIVGDVSFAGAPFEIWELGFRLASVAAIVAFARQLSSDGGRKVLLAACFVVGPLGTVSLLAAEGGLVIGSAALVALADAATFMLWLCFFGHMRVGETALYMALSYAAGALLCIVIMSLDARMALACAAALPVLSGLAFSLSNRFYTKETGEPSMFSHGQPGGTDGETTFPYMHRMACTLGLYALLFGLMTSVAVCNGFGGGFVGPYIEAPCCLVLGVLLAATFRSQKGARRLYLAYRLIPLLFAVGFAAFLFSDDRTYFVASACVMLAYLTFEITALNDFCNAVKVRGLSLVRALGFARLAITGGILGGWSIGYATTFLPLDPTLVAMAVGIVVVVAASTLVFTEKEMFSVQGVADERILSEEAATASRGEGGFAQSLVAFGEIWSVSKREMEVLDLLVKGRNTQYISDQLFIAQGTAKTHIYNIYRKIGIHTKMELLDAFDAFCHERGLAQKDDRGE</sequence>
<keyword evidence="4" id="KW-0812">Transmembrane</keyword>
<feature type="transmembrane region" description="Helical" evidence="4">
    <location>
        <begin position="234"/>
        <end position="252"/>
    </location>
</feature>
<dbReference type="InterPro" id="IPR016032">
    <property type="entry name" value="Sig_transdc_resp-reg_C-effctor"/>
</dbReference>
<dbReference type="EMBL" id="FP929047">
    <property type="protein sequence ID" value="CBL03357.1"/>
    <property type="molecule type" value="Genomic_DNA"/>
</dbReference>
<dbReference type="GO" id="GO:0003677">
    <property type="term" value="F:DNA binding"/>
    <property type="evidence" value="ECO:0007669"/>
    <property type="project" value="UniProtKB-KW"/>
</dbReference>
<dbReference type="PROSITE" id="PS50043">
    <property type="entry name" value="HTH_LUXR_2"/>
    <property type="match status" value="1"/>
</dbReference>
<reference evidence="6 7" key="1">
    <citation type="submission" date="2010-03" db="EMBL/GenBank/DDBJ databases">
        <title>The genome sequence of Gordonibacter pamelaeae 7-10-1-bT.</title>
        <authorList>
            <consortium name="metaHIT consortium -- http://www.metahit.eu/"/>
            <person name="Pajon A."/>
            <person name="Turner K."/>
            <person name="Parkhill J."/>
            <person name="Timmis K."/>
            <person name="Oxley A."/>
            <person name="Wurdemann D."/>
        </authorList>
    </citation>
    <scope>NUCLEOTIDE SEQUENCE [LARGE SCALE GENOMIC DNA]</scope>
    <source>
        <strain evidence="7">7-10-1-b</strain>
    </source>
</reference>
<feature type="transmembrane region" description="Helical" evidence="4">
    <location>
        <begin position="12"/>
        <end position="32"/>
    </location>
</feature>
<keyword evidence="4" id="KW-1133">Transmembrane helix</keyword>
<accession>D6E6L0</accession>
<evidence type="ECO:0000313" key="6">
    <source>
        <dbReference type="EMBL" id="CBL03357.1"/>
    </source>
</evidence>
<dbReference type="PANTHER" id="PTHR44688">
    <property type="entry name" value="DNA-BINDING TRANSCRIPTIONAL ACTIVATOR DEVR_DOSR"/>
    <property type="match status" value="1"/>
</dbReference>
<keyword evidence="7" id="KW-1185">Reference proteome</keyword>
<feature type="transmembrane region" description="Helical" evidence="4">
    <location>
        <begin position="151"/>
        <end position="169"/>
    </location>
</feature>
<dbReference type="RefSeq" id="WP_015538707.1">
    <property type="nucleotide sequence ID" value="NC_021021.1"/>
</dbReference>
<dbReference type="Gene3D" id="1.10.10.10">
    <property type="entry name" value="Winged helix-like DNA-binding domain superfamily/Winged helix DNA-binding domain"/>
    <property type="match status" value="1"/>
</dbReference>
<feature type="transmembrane region" description="Helical" evidence="4">
    <location>
        <begin position="319"/>
        <end position="341"/>
    </location>
</feature>
<name>D6E6L0_9ACTN</name>
<feature type="transmembrane region" description="Helical" evidence="4">
    <location>
        <begin position="264"/>
        <end position="281"/>
    </location>
</feature>
<feature type="transmembrane region" description="Helical" evidence="4">
    <location>
        <begin position="287"/>
        <end position="307"/>
    </location>
</feature>
<keyword evidence="4" id="KW-0472">Membrane</keyword>
<feature type="transmembrane region" description="Helical" evidence="4">
    <location>
        <begin position="97"/>
        <end position="119"/>
    </location>
</feature>
<dbReference type="Pfam" id="PF00196">
    <property type="entry name" value="GerE"/>
    <property type="match status" value="1"/>
</dbReference>
<proteinExistence type="predicted"/>
<evidence type="ECO:0000256" key="3">
    <source>
        <dbReference type="ARBA" id="ARBA00023163"/>
    </source>
</evidence>
<reference evidence="6 7" key="2">
    <citation type="submission" date="2010-03" db="EMBL/GenBank/DDBJ databases">
        <authorList>
            <person name="Pajon A."/>
        </authorList>
    </citation>
    <scope>NUCLEOTIDE SEQUENCE [LARGE SCALE GENOMIC DNA]</scope>
    <source>
        <strain evidence="7">7-10-1-b</strain>
    </source>
</reference>
<dbReference type="PRINTS" id="PR00038">
    <property type="entry name" value="HTHLUXR"/>
</dbReference>
<dbReference type="SMART" id="SM00421">
    <property type="entry name" value="HTH_LUXR"/>
    <property type="match status" value="1"/>
</dbReference>
<dbReference type="HOGENOM" id="CLU_027066_2_0_11"/>
<evidence type="ECO:0000259" key="5">
    <source>
        <dbReference type="PROSITE" id="PS50043"/>
    </source>
</evidence>
<dbReference type="InterPro" id="IPR000792">
    <property type="entry name" value="Tscrpt_reg_LuxR_C"/>
</dbReference>
<evidence type="ECO:0000256" key="4">
    <source>
        <dbReference type="SAM" id="Phobius"/>
    </source>
</evidence>
<gene>
    <name evidence="6" type="ORF">GPA_02490</name>
</gene>
<dbReference type="CDD" id="cd06170">
    <property type="entry name" value="LuxR_C_like"/>
    <property type="match status" value="1"/>
</dbReference>
<keyword evidence="3" id="KW-0804">Transcription</keyword>
<protein>
    <submittedName>
        <fullName evidence="6">Response regulator containing a CheY-like receiver domain and an HTH DNA-binding domain</fullName>
    </submittedName>
</protein>
<keyword evidence="1" id="KW-0805">Transcription regulation</keyword>
<feature type="transmembrane region" description="Helical" evidence="4">
    <location>
        <begin position="353"/>
        <end position="372"/>
    </location>
</feature>
<dbReference type="SUPFAM" id="SSF46894">
    <property type="entry name" value="C-terminal effector domain of the bipartite response regulators"/>
    <property type="match status" value="1"/>
</dbReference>
<feature type="domain" description="HTH luxR-type" evidence="5">
    <location>
        <begin position="409"/>
        <end position="474"/>
    </location>
</feature>
<feature type="transmembrane region" description="Helical" evidence="4">
    <location>
        <begin position="208"/>
        <end position="228"/>
    </location>
</feature>
<feature type="transmembrane region" description="Helical" evidence="4">
    <location>
        <begin position="44"/>
        <end position="61"/>
    </location>
</feature>
<feature type="transmembrane region" description="Helical" evidence="4">
    <location>
        <begin position="126"/>
        <end position="145"/>
    </location>
</feature>